<dbReference type="InterPro" id="IPR036196">
    <property type="entry name" value="Ptyr_pPase_sf"/>
</dbReference>
<dbReference type="Pfam" id="PF01451">
    <property type="entry name" value="LMWPc"/>
    <property type="match status" value="1"/>
</dbReference>
<evidence type="ECO:0000313" key="3">
    <source>
        <dbReference type="EMBL" id="MDF0591068.1"/>
    </source>
</evidence>
<evidence type="ECO:0000259" key="2">
    <source>
        <dbReference type="SMART" id="SM00226"/>
    </source>
</evidence>
<dbReference type="PANTHER" id="PTHR43428:SF1">
    <property type="entry name" value="ARSENATE REDUCTASE"/>
    <property type="match status" value="1"/>
</dbReference>
<comment type="caution">
    <text evidence="3">The sequence shown here is derived from an EMBL/GenBank/DDBJ whole genome shotgun (WGS) entry which is preliminary data.</text>
</comment>
<dbReference type="Gene3D" id="3.40.50.2300">
    <property type="match status" value="1"/>
</dbReference>
<keyword evidence="4" id="KW-1185">Reference proteome</keyword>
<organism evidence="3 4">
    <name type="scientific">Candidatus Methanocrinis natronophilus</name>
    <dbReference type="NCBI Taxonomy" id="3033396"/>
    <lineage>
        <taxon>Archaea</taxon>
        <taxon>Methanobacteriati</taxon>
        <taxon>Methanobacteriota</taxon>
        <taxon>Stenosarchaea group</taxon>
        <taxon>Methanomicrobia</taxon>
        <taxon>Methanotrichales</taxon>
        <taxon>Methanotrichaceae</taxon>
        <taxon>Methanocrinis</taxon>
    </lineage>
</organism>
<reference evidence="3 4" key="1">
    <citation type="submission" date="2023-03" db="EMBL/GenBank/DDBJ databases">
        <title>WGS of Methanotrichaceae archaeon Mx.</title>
        <authorList>
            <person name="Sorokin D.Y."/>
            <person name="Merkel A.Y."/>
        </authorList>
    </citation>
    <scope>NUCLEOTIDE SEQUENCE [LARGE SCALE GENOMIC DNA]</scope>
    <source>
        <strain evidence="3 4">Mx</strain>
    </source>
</reference>
<sequence length="171" mass="19056">MSLHETVMDDGKEREREKEVEEKKVLFICTHNSARSQMAEGLLREMYGDRYQAYSAGVEATAVHPRAVSVMKEIGIDISGQRSKAASELEDIVFDVAVTVCDRAKQACPICTSEVDLPSSLPKARKVVHRSFDDPAAVKGSEEEELRAFRRAREEIRGWIVEAFGGRSQGP</sequence>
<evidence type="ECO:0000256" key="1">
    <source>
        <dbReference type="ARBA" id="ARBA00022849"/>
    </source>
</evidence>
<dbReference type="CDD" id="cd16345">
    <property type="entry name" value="LMWP_ArsC"/>
    <property type="match status" value="1"/>
</dbReference>
<dbReference type="PANTHER" id="PTHR43428">
    <property type="entry name" value="ARSENATE REDUCTASE"/>
    <property type="match status" value="1"/>
</dbReference>
<gene>
    <name evidence="3" type="ORF">P0O15_07790</name>
</gene>
<dbReference type="SUPFAM" id="SSF52788">
    <property type="entry name" value="Phosphotyrosine protein phosphatases I"/>
    <property type="match status" value="1"/>
</dbReference>
<evidence type="ECO:0000313" key="4">
    <source>
        <dbReference type="Proteomes" id="UP001220010"/>
    </source>
</evidence>
<dbReference type="EMBL" id="JARFPK010000026">
    <property type="protein sequence ID" value="MDF0591068.1"/>
    <property type="molecule type" value="Genomic_DNA"/>
</dbReference>
<feature type="domain" description="Phosphotyrosine protein phosphatase I" evidence="2">
    <location>
        <begin position="23"/>
        <end position="166"/>
    </location>
</feature>
<name>A0ABT5X8R4_9EURY</name>
<dbReference type="Proteomes" id="UP001220010">
    <property type="component" value="Unassembled WGS sequence"/>
</dbReference>
<accession>A0ABT5X8R4</accession>
<keyword evidence="1" id="KW-0059">Arsenical resistance</keyword>
<dbReference type="SMART" id="SM00226">
    <property type="entry name" value="LMWPc"/>
    <property type="match status" value="1"/>
</dbReference>
<protein>
    <submittedName>
        <fullName evidence="3">Arsenate reductase ArsC</fullName>
    </submittedName>
</protein>
<proteinExistence type="predicted"/>
<dbReference type="InterPro" id="IPR023485">
    <property type="entry name" value="Ptyr_pPase"/>
</dbReference>